<reference evidence="2 3" key="1">
    <citation type="submission" date="2021-12" db="EMBL/GenBank/DDBJ databases">
        <title>High titer production of polyol ester of fatty acids by Rhodotorula paludigena BS15 towards product separation-free biomass refinery.</title>
        <authorList>
            <person name="Mano J."/>
            <person name="Ono H."/>
            <person name="Tanaka T."/>
            <person name="Naito K."/>
            <person name="Sushida H."/>
            <person name="Ike M."/>
            <person name="Tokuyasu K."/>
            <person name="Kitaoka M."/>
        </authorList>
    </citation>
    <scope>NUCLEOTIDE SEQUENCE [LARGE SCALE GENOMIC DNA]</scope>
    <source>
        <strain evidence="2 3">BS15</strain>
    </source>
</reference>
<dbReference type="InterPro" id="IPR017946">
    <property type="entry name" value="PLC-like_Pdiesterase_TIM-brl"/>
</dbReference>
<dbReference type="GO" id="GO:0008081">
    <property type="term" value="F:phosphoric diester hydrolase activity"/>
    <property type="evidence" value="ECO:0007669"/>
    <property type="project" value="InterPro"/>
</dbReference>
<evidence type="ECO:0000313" key="2">
    <source>
        <dbReference type="EMBL" id="GJN88275.1"/>
    </source>
</evidence>
<feature type="compositionally biased region" description="Low complexity" evidence="1">
    <location>
        <begin position="170"/>
        <end position="190"/>
    </location>
</feature>
<protein>
    <recommendedName>
        <fullName evidence="4">PLC-like phosphodiesterase</fullName>
    </recommendedName>
</protein>
<evidence type="ECO:0000313" key="3">
    <source>
        <dbReference type="Proteomes" id="UP001342314"/>
    </source>
</evidence>
<dbReference type="SUPFAM" id="SSF51695">
    <property type="entry name" value="PLC-like phosphodiesterases"/>
    <property type="match status" value="1"/>
</dbReference>
<feature type="region of interest" description="Disordered" evidence="1">
    <location>
        <begin position="170"/>
        <end position="197"/>
    </location>
</feature>
<organism evidence="2 3">
    <name type="scientific">Rhodotorula paludigena</name>
    <dbReference type="NCBI Taxonomy" id="86838"/>
    <lineage>
        <taxon>Eukaryota</taxon>
        <taxon>Fungi</taxon>
        <taxon>Dikarya</taxon>
        <taxon>Basidiomycota</taxon>
        <taxon>Pucciniomycotina</taxon>
        <taxon>Microbotryomycetes</taxon>
        <taxon>Sporidiobolales</taxon>
        <taxon>Sporidiobolaceae</taxon>
        <taxon>Rhodotorula</taxon>
    </lineage>
</organism>
<proteinExistence type="predicted"/>
<dbReference type="GO" id="GO:0006629">
    <property type="term" value="P:lipid metabolic process"/>
    <property type="evidence" value="ECO:0007669"/>
    <property type="project" value="InterPro"/>
</dbReference>
<evidence type="ECO:0008006" key="4">
    <source>
        <dbReference type="Google" id="ProtNLM"/>
    </source>
</evidence>
<dbReference type="Gene3D" id="3.20.20.190">
    <property type="entry name" value="Phosphatidylinositol (PI) phosphodiesterase"/>
    <property type="match status" value="1"/>
</dbReference>
<sequence length="302" mass="33925">MSPLPDEAKLDELYLPGTHLRGGIRFFDFRFALLDDGSLWAYHGAVPQRKSADDAFEEVYRWLESEEGRRECVVISCKQENPAPLFSTAMWALLDRTPRSRAIWYDEDRWPALGDVRGKCVMFCRFGWETKPWSTSIGGRETLVQDWYGLANPLVIPRKAALALSLFSTSTSSLLPSPSPRPSSSTQTTLARKSTDQAPPLPLRINFLSCASFPGLYPSVAAKGFGLPSFRLGFRGVNELVLAGLARLDDRTGGEARRGRRYEKGQGGMVVLLDFWEFPRARRRGDDERGALVREVVRMNFA</sequence>
<accession>A0AAV5GF48</accession>
<dbReference type="Proteomes" id="UP001342314">
    <property type="component" value="Unassembled WGS sequence"/>
</dbReference>
<evidence type="ECO:0000256" key="1">
    <source>
        <dbReference type="SAM" id="MobiDB-lite"/>
    </source>
</evidence>
<comment type="caution">
    <text evidence="2">The sequence shown here is derived from an EMBL/GenBank/DDBJ whole genome shotgun (WGS) entry which is preliminary data.</text>
</comment>
<keyword evidence="3" id="KW-1185">Reference proteome</keyword>
<gene>
    <name evidence="2" type="ORF">Rhopal_001240-T1</name>
</gene>
<dbReference type="AlphaFoldDB" id="A0AAV5GF48"/>
<dbReference type="EMBL" id="BQKY01000002">
    <property type="protein sequence ID" value="GJN88275.1"/>
    <property type="molecule type" value="Genomic_DNA"/>
</dbReference>
<name>A0AAV5GF48_9BASI</name>